<accession>A0A1X7E7P1</accession>
<dbReference type="Gene3D" id="3.40.50.880">
    <property type="match status" value="1"/>
</dbReference>
<dbReference type="Gene3D" id="1.10.10.60">
    <property type="entry name" value="Homeodomain-like"/>
    <property type="match status" value="1"/>
</dbReference>
<dbReference type="InterPro" id="IPR018060">
    <property type="entry name" value="HTH_AraC"/>
</dbReference>
<dbReference type="InterPro" id="IPR052158">
    <property type="entry name" value="INH-QAR"/>
</dbReference>
<keyword evidence="1" id="KW-0805">Transcription regulation</keyword>
<dbReference type="EMBL" id="FXAH01000005">
    <property type="protein sequence ID" value="SMF29027.1"/>
    <property type="molecule type" value="Genomic_DNA"/>
</dbReference>
<keyword evidence="2" id="KW-0238">DNA-binding</keyword>
<proteinExistence type="predicted"/>
<dbReference type="AlphaFoldDB" id="A0A1X7E7P1"/>
<name>A0A1X7E7P1_TRICW</name>
<evidence type="ECO:0000313" key="6">
    <source>
        <dbReference type="EMBL" id="SMF29027.1"/>
    </source>
</evidence>
<reference evidence="7" key="1">
    <citation type="submission" date="2017-04" db="EMBL/GenBank/DDBJ databases">
        <authorList>
            <person name="Varghese N."/>
            <person name="Submissions S."/>
        </authorList>
    </citation>
    <scope>NUCLEOTIDE SEQUENCE [LARGE SCALE GENOMIC DNA]</scope>
    <source>
        <strain evidence="7">Ballard 720</strain>
    </source>
</reference>
<dbReference type="SMART" id="SM00342">
    <property type="entry name" value="HTH_ARAC"/>
    <property type="match status" value="1"/>
</dbReference>
<evidence type="ECO:0000256" key="2">
    <source>
        <dbReference type="ARBA" id="ARBA00023125"/>
    </source>
</evidence>
<dbReference type="InterPro" id="IPR029062">
    <property type="entry name" value="Class_I_gatase-like"/>
</dbReference>
<dbReference type="GO" id="GO:0003700">
    <property type="term" value="F:DNA-binding transcription factor activity"/>
    <property type="evidence" value="ECO:0007669"/>
    <property type="project" value="InterPro"/>
</dbReference>
<evidence type="ECO:0000256" key="3">
    <source>
        <dbReference type="ARBA" id="ARBA00023163"/>
    </source>
</evidence>
<evidence type="ECO:0000259" key="5">
    <source>
        <dbReference type="PROSITE" id="PS01124"/>
    </source>
</evidence>
<dbReference type="PANTHER" id="PTHR43130:SF3">
    <property type="entry name" value="HTH-TYPE TRANSCRIPTIONAL REGULATOR RV1931C"/>
    <property type="match status" value="1"/>
</dbReference>
<dbReference type="PANTHER" id="PTHR43130">
    <property type="entry name" value="ARAC-FAMILY TRANSCRIPTIONAL REGULATOR"/>
    <property type="match status" value="1"/>
</dbReference>
<dbReference type="GO" id="GO:0043565">
    <property type="term" value="F:sequence-specific DNA binding"/>
    <property type="evidence" value="ECO:0007669"/>
    <property type="project" value="InterPro"/>
</dbReference>
<dbReference type="InterPro" id="IPR002818">
    <property type="entry name" value="DJ-1/PfpI"/>
</dbReference>
<feature type="domain" description="HTH araC/xylS-type" evidence="5">
    <location>
        <begin position="267"/>
        <end position="365"/>
    </location>
</feature>
<evidence type="ECO:0000256" key="4">
    <source>
        <dbReference type="SAM" id="MobiDB-lite"/>
    </source>
</evidence>
<protein>
    <submittedName>
        <fullName evidence="6">Transcriptional regulator, AraC family with amidase-like domain</fullName>
    </submittedName>
</protein>
<gene>
    <name evidence="6" type="ORF">SAMN06295900_10526</name>
</gene>
<evidence type="ECO:0000256" key="1">
    <source>
        <dbReference type="ARBA" id="ARBA00023015"/>
    </source>
</evidence>
<keyword evidence="3" id="KW-0804">Transcription</keyword>
<dbReference type="InterPro" id="IPR018062">
    <property type="entry name" value="HTH_AraC-typ_CS"/>
</dbReference>
<dbReference type="STRING" id="28094.SAMN06295900_10526"/>
<dbReference type="SUPFAM" id="SSF52317">
    <property type="entry name" value="Class I glutamine amidotransferase-like"/>
    <property type="match status" value="1"/>
</dbReference>
<dbReference type="InterPro" id="IPR009057">
    <property type="entry name" value="Homeodomain-like_sf"/>
</dbReference>
<dbReference type="SUPFAM" id="SSF46689">
    <property type="entry name" value="Homeodomain-like"/>
    <property type="match status" value="2"/>
</dbReference>
<dbReference type="Pfam" id="PF01965">
    <property type="entry name" value="DJ-1_PfpI"/>
    <property type="match status" value="1"/>
</dbReference>
<keyword evidence="7" id="KW-1185">Reference proteome</keyword>
<dbReference type="PROSITE" id="PS00041">
    <property type="entry name" value="HTH_ARAC_FAMILY_1"/>
    <property type="match status" value="1"/>
</dbReference>
<feature type="region of interest" description="Disordered" evidence="4">
    <location>
        <begin position="368"/>
        <end position="387"/>
    </location>
</feature>
<dbReference type="Pfam" id="PF12833">
    <property type="entry name" value="HTH_18"/>
    <property type="match status" value="1"/>
</dbReference>
<organism evidence="6 7">
    <name type="scientific">Trinickia caryophylli</name>
    <name type="common">Paraburkholderia caryophylli</name>
    <dbReference type="NCBI Taxonomy" id="28094"/>
    <lineage>
        <taxon>Bacteria</taxon>
        <taxon>Pseudomonadati</taxon>
        <taxon>Pseudomonadota</taxon>
        <taxon>Betaproteobacteria</taxon>
        <taxon>Burkholderiales</taxon>
        <taxon>Burkholderiaceae</taxon>
        <taxon>Trinickia</taxon>
    </lineage>
</organism>
<evidence type="ECO:0000313" key="7">
    <source>
        <dbReference type="Proteomes" id="UP000192911"/>
    </source>
</evidence>
<sequence>MARSPGAAFRTLSRSPVPYFGRKLRIDFFRMNAADSSPSILSAPPKARIRFGIVLLPNFTLTAFSGFVDMLRLSADDSDFSKPVRCAWSVVGKTLAPIRASCGIQVTPWETYDEAEPFDYLVVVGGLLHSGPQADDETLAFIRRTAHGDATIVGICTGVFALMRAGVLEGHRVCVSWFHYWDFIERFPSAETGALVADRLFVIDRRRITCSGGRASIDVAAAILLRHLDHATVQKALRILLVGEMQKGNAPQPHPPGIQPATHPKVKRAILLMEQHVGRALPLEELAGKLDLSPRQLERLFKAQTGKSPQTFAKHVRLRTAAWLLTSSDRTVADIASSCGFSDASHLGREFRKQFGMPPVTYRERQAGLQQDELTAVQAEPSAHDWD</sequence>
<dbReference type="CDD" id="cd03136">
    <property type="entry name" value="GATase1_AraC_ArgR_like"/>
    <property type="match status" value="1"/>
</dbReference>
<dbReference type="PROSITE" id="PS01124">
    <property type="entry name" value="HTH_ARAC_FAMILY_2"/>
    <property type="match status" value="1"/>
</dbReference>
<dbReference type="Proteomes" id="UP000192911">
    <property type="component" value="Unassembled WGS sequence"/>
</dbReference>